<dbReference type="InterPro" id="IPR036249">
    <property type="entry name" value="Thioredoxin-like_sf"/>
</dbReference>
<dbReference type="Pfam" id="PF05768">
    <property type="entry name" value="Glrx-like"/>
    <property type="match status" value="1"/>
</dbReference>
<dbReference type="AlphaFoldDB" id="A0AAW8R0G8"/>
<protein>
    <submittedName>
        <fullName evidence="1">Glutaredoxin family protein</fullName>
    </submittedName>
</protein>
<dbReference type="Proteomes" id="UP001249020">
    <property type="component" value="Unassembled WGS sequence"/>
</dbReference>
<sequence length="79" mass="9043">MILTLYTGPQCSLCEMAVKLVEEHNAQGFPEITLNKVNIRDSHDLFHLYGARIPVLKRSDSQAELAWPFELDNLVQFVK</sequence>
<keyword evidence="2" id="KW-1185">Reference proteome</keyword>
<evidence type="ECO:0000313" key="1">
    <source>
        <dbReference type="EMBL" id="MDT0581575.1"/>
    </source>
</evidence>
<proteinExistence type="predicted"/>
<reference evidence="1 2" key="1">
    <citation type="submission" date="2023-09" db="EMBL/GenBank/DDBJ databases">
        <authorList>
            <person name="Rey-Velasco X."/>
        </authorList>
    </citation>
    <scope>NUCLEOTIDE SEQUENCE [LARGE SCALE GENOMIC DNA]</scope>
    <source>
        <strain evidence="1 2">W409</strain>
    </source>
</reference>
<evidence type="ECO:0000313" key="2">
    <source>
        <dbReference type="Proteomes" id="UP001249020"/>
    </source>
</evidence>
<name>A0AAW8R0G8_9ALTE</name>
<dbReference type="SUPFAM" id="SSF52833">
    <property type="entry name" value="Thioredoxin-like"/>
    <property type="match status" value="1"/>
</dbReference>
<dbReference type="InterPro" id="IPR008554">
    <property type="entry name" value="Glutaredoxin-like"/>
</dbReference>
<comment type="caution">
    <text evidence="1">The sequence shown here is derived from an EMBL/GenBank/DDBJ whole genome shotgun (WGS) entry which is preliminary data.</text>
</comment>
<dbReference type="EMBL" id="JAVRIE010000001">
    <property type="protein sequence ID" value="MDT0581575.1"/>
    <property type="molecule type" value="Genomic_DNA"/>
</dbReference>
<dbReference type="Gene3D" id="3.40.30.10">
    <property type="entry name" value="Glutaredoxin"/>
    <property type="match status" value="1"/>
</dbReference>
<gene>
    <name evidence="1" type="ORF">RM544_03420</name>
</gene>
<organism evidence="1 2">
    <name type="scientific">Brumicola blandensis</name>
    <dbReference type="NCBI Taxonomy" id="3075611"/>
    <lineage>
        <taxon>Bacteria</taxon>
        <taxon>Pseudomonadati</taxon>
        <taxon>Pseudomonadota</taxon>
        <taxon>Gammaproteobacteria</taxon>
        <taxon>Alteromonadales</taxon>
        <taxon>Alteromonadaceae</taxon>
        <taxon>Brumicola</taxon>
    </lineage>
</organism>
<accession>A0AAW8R0G8</accession>